<evidence type="ECO:0000256" key="1">
    <source>
        <dbReference type="ARBA" id="ARBA00006562"/>
    </source>
</evidence>
<keyword evidence="5" id="KW-1185">Reference proteome</keyword>
<dbReference type="Proteomes" id="UP000015104">
    <property type="component" value="Unassembled WGS sequence"/>
</dbReference>
<protein>
    <recommendedName>
        <fullName evidence="2">Decapping nuclease</fullName>
        <ecNumber evidence="2">3.6.1.-</ecNumber>
    </recommendedName>
</protein>
<dbReference type="EMBL" id="CAEY01000555">
    <property type="status" value="NOT_ANNOTATED_CDS"/>
    <property type="molecule type" value="Genomic_DNA"/>
</dbReference>
<dbReference type="GO" id="GO:0004518">
    <property type="term" value="F:nuclease activity"/>
    <property type="evidence" value="ECO:0007669"/>
    <property type="project" value="UniProtKB-KW"/>
</dbReference>
<comment type="subcellular location">
    <subcellularLocation>
        <location evidence="2">Nucleus</location>
    </subcellularLocation>
</comment>
<comment type="similarity">
    <text evidence="1 2">Belongs to the DXO/Dom3Z family.</text>
</comment>
<dbReference type="PANTHER" id="PTHR12395">
    <property type="entry name" value="DOM-3 RELATED"/>
    <property type="match status" value="1"/>
</dbReference>
<dbReference type="EnsemblMetazoa" id="tetur21g03130.1">
    <property type="protein sequence ID" value="tetur21g03130.1"/>
    <property type="gene ID" value="tetur21g03130"/>
</dbReference>
<reference evidence="5" key="1">
    <citation type="submission" date="2011-08" db="EMBL/GenBank/DDBJ databases">
        <authorList>
            <person name="Rombauts S."/>
        </authorList>
    </citation>
    <scope>NUCLEOTIDE SEQUENCE</scope>
    <source>
        <strain evidence="5">London</strain>
    </source>
</reference>
<dbReference type="GO" id="GO:0000166">
    <property type="term" value="F:nucleotide binding"/>
    <property type="evidence" value="ECO:0007669"/>
    <property type="project" value="UniProtKB-KW"/>
</dbReference>
<dbReference type="GO" id="GO:0046872">
    <property type="term" value="F:metal ion binding"/>
    <property type="evidence" value="ECO:0007669"/>
    <property type="project" value="UniProtKB-KW"/>
</dbReference>
<dbReference type="HOGENOM" id="CLU_338687_0_0_1"/>
<dbReference type="AlphaFoldDB" id="T1KUE3"/>
<dbReference type="GO" id="GO:0003723">
    <property type="term" value="F:RNA binding"/>
    <property type="evidence" value="ECO:0007669"/>
    <property type="project" value="UniProtKB-KW"/>
</dbReference>
<dbReference type="InterPro" id="IPR039039">
    <property type="entry name" value="RAI1-like_fam"/>
</dbReference>
<keyword evidence="2" id="KW-0547">Nucleotide-binding</keyword>
<sequence length="355" mass="41481">MSSRVQTESASVISEIHLDQLCQEKDENVYLQGTKILGYYSFYYDDQNKSVYCPDKSSLRYLDLPNPVYIDCLRGYSPYIKYGNKKPKGSNLLRWILENETIVRHYNYDFICNNGLLKEMMTVMHNKRDWDLCATKIRGQIVLNRVNSVEEKESIDARPEKENQSTYVANNLIRLITKNINHSHSTAGRKDDSFYGVFHTKIGSHRILHSGYLGCVASIKELDKPFEEMQFVLIKKYNTQKRKSHTPFHAITWWSLATLARVDTLVRAKCERDFTVKKIDKLKVQDLIFKHRQIVFFASLNMVLDQIKSTVTEENKCYRFSFGAKNKKMTGYMTDIDDNLIPSWYINDQLPVESQ</sequence>
<evidence type="ECO:0000256" key="2">
    <source>
        <dbReference type="RuleBase" id="RU367113"/>
    </source>
</evidence>
<dbReference type="InterPro" id="IPR013961">
    <property type="entry name" value="RAI1"/>
</dbReference>
<organism evidence="4 5">
    <name type="scientific">Tetranychus urticae</name>
    <name type="common">Two-spotted spider mite</name>
    <dbReference type="NCBI Taxonomy" id="32264"/>
    <lineage>
        <taxon>Eukaryota</taxon>
        <taxon>Metazoa</taxon>
        <taxon>Ecdysozoa</taxon>
        <taxon>Arthropoda</taxon>
        <taxon>Chelicerata</taxon>
        <taxon>Arachnida</taxon>
        <taxon>Acari</taxon>
        <taxon>Acariformes</taxon>
        <taxon>Trombidiformes</taxon>
        <taxon>Prostigmata</taxon>
        <taxon>Eleutherengona</taxon>
        <taxon>Raphignathae</taxon>
        <taxon>Tetranychoidea</taxon>
        <taxon>Tetranychidae</taxon>
        <taxon>Tetranychus</taxon>
    </lineage>
</organism>
<dbReference type="GO" id="GO:0005829">
    <property type="term" value="C:cytosol"/>
    <property type="evidence" value="ECO:0007669"/>
    <property type="project" value="TreeGrafter"/>
</dbReference>
<reference evidence="4" key="2">
    <citation type="submission" date="2015-06" db="UniProtKB">
        <authorList>
            <consortium name="EnsemblMetazoa"/>
        </authorList>
    </citation>
    <scope>IDENTIFICATION</scope>
</reference>
<proteinExistence type="inferred from homology"/>
<feature type="domain" description="RAI1-like" evidence="3">
    <location>
        <begin position="37"/>
        <end position="345"/>
    </location>
</feature>
<comment type="cofactor">
    <cofactor evidence="2">
        <name>a divalent metal cation</name>
        <dbReference type="ChEBI" id="CHEBI:60240"/>
    </cofactor>
</comment>
<name>T1KUE3_TETUR</name>
<dbReference type="EC" id="3.6.1.-" evidence="2"/>
<dbReference type="PANTHER" id="PTHR12395:SF9">
    <property type="entry name" value="DECAPPING AND EXORIBONUCLEASE PROTEIN"/>
    <property type="match status" value="1"/>
</dbReference>
<keyword evidence="2" id="KW-0539">Nucleus</keyword>
<keyword evidence="2" id="KW-0378">Hydrolase</keyword>
<keyword evidence="2" id="KW-0540">Nuclease</keyword>
<evidence type="ECO:0000313" key="4">
    <source>
        <dbReference type="EnsemblMetazoa" id="tetur21g03130.1"/>
    </source>
</evidence>
<keyword evidence="2" id="KW-0694">RNA-binding</keyword>
<accession>T1KUE3</accession>
<dbReference type="GO" id="GO:0034353">
    <property type="term" value="F:mRNA 5'-diphosphatase activity"/>
    <property type="evidence" value="ECO:0007669"/>
    <property type="project" value="TreeGrafter"/>
</dbReference>
<dbReference type="GO" id="GO:0000956">
    <property type="term" value="P:nuclear-transcribed mRNA catabolic process"/>
    <property type="evidence" value="ECO:0007669"/>
    <property type="project" value="TreeGrafter"/>
</dbReference>
<evidence type="ECO:0000313" key="5">
    <source>
        <dbReference type="Proteomes" id="UP000015104"/>
    </source>
</evidence>
<dbReference type="GO" id="GO:0110155">
    <property type="term" value="P:NAD-cap decapping"/>
    <property type="evidence" value="ECO:0007669"/>
    <property type="project" value="TreeGrafter"/>
</dbReference>
<evidence type="ECO:0000259" key="3">
    <source>
        <dbReference type="Pfam" id="PF08652"/>
    </source>
</evidence>
<dbReference type="eggNOG" id="KOG1982">
    <property type="taxonomic scope" value="Eukaryota"/>
</dbReference>
<keyword evidence="2" id="KW-0479">Metal-binding</keyword>
<dbReference type="GO" id="GO:0005634">
    <property type="term" value="C:nucleus"/>
    <property type="evidence" value="ECO:0007669"/>
    <property type="project" value="UniProtKB-SubCell"/>
</dbReference>
<dbReference type="Pfam" id="PF08652">
    <property type="entry name" value="RAI1"/>
    <property type="match status" value="1"/>
</dbReference>
<comment type="function">
    <text evidence="2">Decapping enzyme for NAD-capped RNAs: specifically hydrolyzes the nicotinamide adenine dinucleotide (NAD) cap from a subset of RNAs by removing the entire NAD moiety from the 5'-end of an NAD-capped RNA.</text>
</comment>